<organism evidence="1">
    <name type="scientific">Sesamum latifolium</name>
    <dbReference type="NCBI Taxonomy" id="2727402"/>
    <lineage>
        <taxon>Eukaryota</taxon>
        <taxon>Viridiplantae</taxon>
        <taxon>Streptophyta</taxon>
        <taxon>Embryophyta</taxon>
        <taxon>Tracheophyta</taxon>
        <taxon>Spermatophyta</taxon>
        <taxon>Magnoliopsida</taxon>
        <taxon>eudicotyledons</taxon>
        <taxon>Gunneridae</taxon>
        <taxon>Pentapetalae</taxon>
        <taxon>asterids</taxon>
        <taxon>lamiids</taxon>
        <taxon>Lamiales</taxon>
        <taxon>Pedaliaceae</taxon>
        <taxon>Sesamum</taxon>
    </lineage>
</organism>
<protein>
    <submittedName>
        <fullName evidence="1">Uncharacterized protein</fullName>
    </submittedName>
</protein>
<reference evidence="1" key="1">
    <citation type="submission" date="2020-06" db="EMBL/GenBank/DDBJ databases">
        <authorList>
            <person name="Li T."/>
            <person name="Hu X."/>
            <person name="Zhang T."/>
            <person name="Song X."/>
            <person name="Zhang H."/>
            <person name="Dai N."/>
            <person name="Sheng W."/>
            <person name="Hou X."/>
            <person name="Wei L."/>
        </authorList>
    </citation>
    <scope>NUCLEOTIDE SEQUENCE</scope>
    <source>
        <strain evidence="1">KEN1</strain>
        <tissue evidence="1">Leaf</tissue>
    </source>
</reference>
<name>A0AAW2Y9F5_9LAMI</name>
<gene>
    <name evidence="1" type="ORF">Slati_0136700</name>
</gene>
<dbReference type="AlphaFoldDB" id="A0AAW2Y9F5"/>
<comment type="caution">
    <text evidence="1">The sequence shown here is derived from an EMBL/GenBank/DDBJ whole genome shotgun (WGS) entry which is preliminary data.</text>
</comment>
<accession>A0AAW2Y9F5</accession>
<sequence length="82" mass="9276">MFEAAFQLPANRTDAAHLHLPPSEISLRRNNRLAALPGEEKYFGLCLHLPNKAPVVSRKGLSIHACRHKRRFLNCEPADTFN</sequence>
<dbReference type="EMBL" id="JACGWN010000001">
    <property type="protein sequence ID" value="KAL0462491.1"/>
    <property type="molecule type" value="Genomic_DNA"/>
</dbReference>
<evidence type="ECO:0000313" key="1">
    <source>
        <dbReference type="EMBL" id="KAL0462491.1"/>
    </source>
</evidence>
<reference evidence="1" key="2">
    <citation type="journal article" date="2024" name="Plant">
        <title>Genomic evolution and insights into agronomic trait innovations of Sesamum species.</title>
        <authorList>
            <person name="Miao H."/>
            <person name="Wang L."/>
            <person name="Qu L."/>
            <person name="Liu H."/>
            <person name="Sun Y."/>
            <person name="Le M."/>
            <person name="Wang Q."/>
            <person name="Wei S."/>
            <person name="Zheng Y."/>
            <person name="Lin W."/>
            <person name="Duan Y."/>
            <person name="Cao H."/>
            <person name="Xiong S."/>
            <person name="Wang X."/>
            <person name="Wei L."/>
            <person name="Li C."/>
            <person name="Ma Q."/>
            <person name="Ju M."/>
            <person name="Zhao R."/>
            <person name="Li G."/>
            <person name="Mu C."/>
            <person name="Tian Q."/>
            <person name="Mei H."/>
            <person name="Zhang T."/>
            <person name="Gao T."/>
            <person name="Zhang H."/>
        </authorList>
    </citation>
    <scope>NUCLEOTIDE SEQUENCE</scope>
    <source>
        <strain evidence="1">KEN1</strain>
    </source>
</reference>
<proteinExistence type="predicted"/>